<reference evidence="2 5" key="1">
    <citation type="submission" date="2016-08" db="EMBL/GenBank/DDBJ databases">
        <title>Candidatus Dactylopiibacterium carminicum genome sequence.</title>
        <authorList>
            <person name="Ramirez-Puebla S.T."/>
            <person name="Ormeno-Orrillo E."/>
            <person name="Vera-Ponce De Leon A."/>
            <person name="Luis L."/>
            <person name="Sanchez-Flores A."/>
            <person name="Monica R."/>
            <person name="Martinez-Romero E."/>
        </authorList>
    </citation>
    <scope>NUCLEOTIDE SEQUENCE [LARGE SCALE GENOMIC DNA]</scope>
    <source>
        <strain evidence="2">END1</strain>
    </source>
</reference>
<evidence type="ECO:0000313" key="4">
    <source>
        <dbReference type="Proteomes" id="UP000216107"/>
    </source>
</evidence>
<accession>A0A272EVM2</accession>
<reference evidence="3 4" key="2">
    <citation type="submission" date="2017-07" db="EMBL/GenBank/DDBJ databases">
        <title>Candidatus Dactylopiibacterium carminicum, a nitrogen-fixing symbiont of the cochineal insect Dactylopius coccus and Dactylopius opuntiae (Hemiptera: Coccoidea: Dactylopiidae).</title>
        <authorList>
            <person name="Vera A."/>
        </authorList>
    </citation>
    <scope>NUCLEOTIDE SEQUENCE [LARGE SCALE GENOMIC DNA]</scope>
    <source>
        <strain evidence="3 4">NFDCM</strain>
    </source>
</reference>
<evidence type="ECO:0000259" key="1">
    <source>
        <dbReference type="Pfam" id="PF10006"/>
    </source>
</evidence>
<dbReference type="Proteomes" id="UP000623509">
    <property type="component" value="Unassembled WGS sequence"/>
</dbReference>
<dbReference type="EMBL" id="MDUX01000012">
    <property type="protein sequence ID" value="KAF7599906.1"/>
    <property type="molecule type" value="Genomic_DNA"/>
</dbReference>
<sequence>MRTLDVRGLVPCEPFERALEALDALASGERLTLLISREPFPLYDWLREHGFRWTTLPPETGQTHFTLQIQAPVQEG</sequence>
<keyword evidence="5" id="KW-1185">Reference proteome</keyword>
<dbReference type="SUPFAM" id="SSF64307">
    <property type="entry name" value="SirA-like"/>
    <property type="match status" value="1"/>
</dbReference>
<comment type="caution">
    <text evidence="3">The sequence shown here is derived from an EMBL/GenBank/DDBJ whole genome shotgun (WGS) entry which is preliminary data.</text>
</comment>
<dbReference type="CDD" id="cd00291">
    <property type="entry name" value="SirA_YedF_YeeD"/>
    <property type="match status" value="1"/>
</dbReference>
<dbReference type="AlphaFoldDB" id="A0A272EVM2"/>
<dbReference type="Gene3D" id="3.30.110.40">
    <property type="entry name" value="TusA-like domain"/>
    <property type="match status" value="1"/>
</dbReference>
<gene>
    <name evidence="2" type="ORF">BGI27_05515</name>
    <name evidence="3" type="ORF">CGU29_04830</name>
</gene>
<dbReference type="RefSeq" id="WP_095523906.1">
    <property type="nucleotide sequence ID" value="NZ_MDUX01000012.1"/>
</dbReference>
<organism evidence="3 4">
    <name type="scientific">Candidatus Dactylopiibacterium carminicum</name>
    <dbReference type="NCBI Taxonomy" id="857335"/>
    <lineage>
        <taxon>Bacteria</taxon>
        <taxon>Pseudomonadati</taxon>
        <taxon>Pseudomonadota</taxon>
        <taxon>Betaproteobacteria</taxon>
        <taxon>Rhodocyclales</taxon>
        <taxon>Rhodocyclaceae</taxon>
        <taxon>Candidatus Dactylopiibacterium</taxon>
    </lineage>
</organism>
<dbReference type="EMBL" id="NMRN01000009">
    <property type="protein sequence ID" value="PAS94155.1"/>
    <property type="molecule type" value="Genomic_DNA"/>
</dbReference>
<evidence type="ECO:0000313" key="5">
    <source>
        <dbReference type="Proteomes" id="UP000623509"/>
    </source>
</evidence>
<protein>
    <submittedName>
        <fullName evidence="2">DUF2249 domain-containing protein</fullName>
    </submittedName>
</protein>
<proteinExistence type="predicted"/>
<name>A0A272EVM2_9RHOO</name>
<dbReference type="InterPro" id="IPR036868">
    <property type="entry name" value="TusA-like_sf"/>
</dbReference>
<dbReference type="Proteomes" id="UP000216107">
    <property type="component" value="Unassembled WGS sequence"/>
</dbReference>
<evidence type="ECO:0000313" key="2">
    <source>
        <dbReference type="EMBL" id="KAF7599906.1"/>
    </source>
</evidence>
<dbReference type="Pfam" id="PF10006">
    <property type="entry name" value="DUF2249"/>
    <property type="match status" value="1"/>
</dbReference>
<dbReference type="OrthoDB" id="151621at2"/>
<dbReference type="InterPro" id="IPR018720">
    <property type="entry name" value="DUF2249"/>
</dbReference>
<evidence type="ECO:0000313" key="3">
    <source>
        <dbReference type="EMBL" id="PAS94155.1"/>
    </source>
</evidence>
<feature type="domain" description="DUF2249" evidence="1">
    <location>
        <begin position="3"/>
        <end position="64"/>
    </location>
</feature>